<dbReference type="RefSeq" id="WP_124079361.1">
    <property type="nucleotide sequence ID" value="NZ_UWPJ01000016.1"/>
</dbReference>
<evidence type="ECO:0000256" key="5">
    <source>
        <dbReference type="ARBA" id="ARBA00022692"/>
    </source>
</evidence>
<accession>A0A3P4B2I1</accession>
<dbReference type="EMBL" id="UWPJ01000016">
    <property type="protein sequence ID" value="VCU69848.1"/>
    <property type="molecule type" value="Genomic_DNA"/>
</dbReference>
<comment type="subcellular location">
    <subcellularLocation>
        <location evidence="1">Cell inner membrane</location>
        <topology evidence="1">Single-pass membrane protein</topology>
    </subcellularLocation>
</comment>
<dbReference type="PANTHER" id="PTHR35893:SF3">
    <property type="entry name" value="INNER MEMBRANE PROTEIN"/>
    <property type="match status" value="1"/>
</dbReference>
<evidence type="ECO:0000259" key="9">
    <source>
        <dbReference type="Pfam" id="PF05957"/>
    </source>
</evidence>
<evidence type="ECO:0000313" key="11">
    <source>
        <dbReference type="EMBL" id="VCU69848.1"/>
    </source>
</evidence>
<evidence type="ECO:0000256" key="4">
    <source>
        <dbReference type="ARBA" id="ARBA00022519"/>
    </source>
</evidence>
<dbReference type="Pfam" id="PF05957">
    <property type="entry name" value="DUF883"/>
    <property type="match status" value="1"/>
</dbReference>
<evidence type="ECO:0000256" key="2">
    <source>
        <dbReference type="ARBA" id="ARBA00010423"/>
    </source>
</evidence>
<dbReference type="Pfam" id="PF19029">
    <property type="entry name" value="DUF883_C"/>
    <property type="match status" value="1"/>
</dbReference>
<comment type="similarity">
    <text evidence="2">Belongs to the ElaB/YgaM/YqjD family.</text>
</comment>
<keyword evidence="12" id="KW-1185">Reference proteome</keyword>
<reference evidence="11 12" key="1">
    <citation type="submission" date="2018-10" db="EMBL/GenBank/DDBJ databases">
        <authorList>
            <person name="Criscuolo A."/>
        </authorList>
    </citation>
    <scope>NUCLEOTIDE SEQUENCE [LARGE SCALE GENOMIC DNA]</scope>
    <source>
        <strain evidence="11">DnA1</strain>
    </source>
</reference>
<dbReference type="AlphaFoldDB" id="A0A3P4B2I1"/>
<proteinExistence type="inferred from homology"/>
<name>A0A3P4B2I1_9BURK</name>
<evidence type="ECO:0000256" key="6">
    <source>
        <dbReference type="ARBA" id="ARBA00022989"/>
    </source>
</evidence>
<gene>
    <name evidence="11" type="ORF">PIGHUM_01913</name>
</gene>
<keyword evidence="5 8" id="KW-0812">Transmembrane</keyword>
<dbReference type="GO" id="GO:0043022">
    <property type="term" value="F:ribosome binding"/>
    <property type="evidence" value="ECO:0007669"/>
    <property type="project" value="InterPro"/>
</dbReference>
<evidence type="ECO:0000256" key="8">
    <source>
        <dbReference type="SAM" id="Phobius"/>
    </source>
</evidence>
<dbReference type="InterPro" id="IPR010279">
    <property type="entry name" value="YqjD/ElaB"/>
</dbReference>
<evidence type="ECO:0000259" key="10">
    <source>
        <dbReference type="Pfam" id="PF19029"/>
    </source>
</evidence>
<evidence type="ECO:0000256" key="7">
    <source>
        <dbReference type="ARBA" id="ARBA00023136"/>
    </source>
</evidence>
<keyword evidence="3" id="KW-1003">Cell membrane</keyword>
<sequence length="106" mass="11549">MATYSDDWARSKDRIAGQVRGLLDEAETLLRSSAGHAGDELAVARERLHDQLARARTIYGDAQDRASQTYREASAQADAYVHDNPWRAIGIAAAVGVVIGLLATRR</sequence>
<evidence type="ECO:0000256" key="3">
    <source>
        <dbReference type="ARBA" id="ARBA00022475"/>
    </source>
</evidence>
<feature type="transmembrane region" description="Helical" evidence="8">
    <location>
        <begin position="86"/>
        <end position="104"/>
    </location>
</feature>
<dbReference type="InterPro" id="IPR043605">
    <property type="entry name" value="DUF883_C"/>
</dbReference>
<protein>
    <recommendedName>
        <fullName evidence="13">DUF883 domain-containing protein</fullName>
    </recommendedName>
</protein>
<feature type="domain" description="DUF883" evidence="10">
    <location>
        <begin position="77"/>
        <end position="106"/>
    </location>
</feature>
<dbReference type="InterPro" id="IPR043604">
    <property type="entry name" value="DUF883_N"/>
</dbReference>
<keyword evidence="6 8" id="KW-1133">Transmembrane helix</keyword>
<dbReference type="PANTHER" id="PTHR35893">
    <property type="entry name" value="INNER MEMBRANE PROTEIN-RELATED"/>
    <property type="match status" value="1"/>
</dbReference>
<dbReference type="Proteomes" id="UP000277294">
    <property type="component" value="Unassembled WGS sequence"/>
</dbReference>
<evidence type="ECO:0000256" key="1">
    <source>
        <dbReference type="ARBA" id="ARBA00004377"/>
    </source>
</evidence>
<dbReference type="OrthoDB" id="9181874at2"/>
<evidence type="ECO:0008006" key="13">
    <source>
        <dbReference type="Google" id="ProtNLM"/>
    </source>
</evidence>
<keyword evidence="4" id="KW-0997">Cell inner membrane</keyword>
<evidence type="ECO:0000313" key="12">
    <source>
        <dbReference type="Proteomes" id="UP000277294"/>
    </source>
</evidence>
<dbReference type="GO" id="GO:0005886">
    <property type="term" value="C:plasma membrane"/>
    <property type="evidence" value="ECO:0007669"/>
    <property type="project" value="UniProtKB-SubCell"/>
</dbReference>
<keyword evidence="7 8" id="KW-0472">Membrane</keyword>
<organism evidence="11 12">
    <name type="scientific">Pigmentiphaga humi</name>
    <dbReference type="NCBI Taxonomy" id="2478468"/>
    <lineage>
        <taxon>Bacteria</taxon>
        <taxon>Pseudomonadati</taxon>
        <taxon>Pseudomonadota</taxon>
        <taxon>Betaproteobacteria</taxon>
        <taxon>Burkholderiales</taxon>
        <taxon>Alcaligenaceae</taxon>
        <taxon>Pigmentiphaga</taxon>
    </lineage>
</organism>
<feature type="domain" description="DUF883" evidence="9">
    <location>
        <begin position="13"/>
        <end position="64"/>
    </location>
</feature>